<gene>
    <name evidence="2" type="ORF">D5S18_04920</name>
</gene>
<evidence type="ECO:0000259" key="1">
    <source>
        <dbReference type="SMART" id="SM00507"/>
    </source>
</evidence>
<proteinExistence type="predicted"/>
<dbReference type="GO" id="GO:0003676">
    <property type="term" value="F:nucleic acid binding"/>
    <property type="evidence" value="ECO:0007669"/>
    <property type="project" value="InterPro"/>
</dbReference>
<keyword evidence="2" id="KW-0378">Hydrolase</keyword>
<dbReference type="InterPro" id="IPR002711">
    <property type="entry name" value="HNH"/>
</dbReference>
<protein>
    <submittedName>
        <fullName evidence="2">HNH endonuclease</fullName>
    </submittedName>
</protein>
<name>A0A3A4KUT9_9NOCA</name>
<keyword evidence="2" id="KW-0255">Endonuclease</keyword>
<keyword evidence="2" id="KW-0540">Nuclease</keyword>
<dbReference type="SMART" id="SM00507">
    <property type="entry name" value="HNHc"/>
    <property type="match status" value="1"/>
</dbReference>
<reference evidence="2 3" key="1">
    <citation type="submission" date="2018-09" db="EMBL/GenBank/DDBJ databases">
        <title>YIM PH21274 draft genome.</title>
        <authorList>
            <person name="Miao C."/>
        </authorList>
    </citation>
    <scope>NUCLEOTIDE SEQUENCE [LARGE SCALE GENOMIC DNA]</scope>
    <source>
        <strain evidence="2 3">YIM PH 21724</strain>
    </source>
</reference>
<dbReference type="GO" id="GO:0004519">
    <property type="term" value="F:endonuclease activity"/>
    <property type="evidence" value="ECO:0007669"/>
    <property type="project" value="UniProtKB-KW"/>
</dbReference>
<dbReference type="Pfam" id="PF01844">
    <property type="entry name" value="HNH"/>
    <property type="match status" value="1"/>
</dbReference>
<dbReference type="OrthoDB" id="9802640at2"/>
<accession>A0A3A4KUT9</accession>
<dbReference type="InterPro" id="IPR003615">
    <property type="entry name" value="HNH_nuc"/>
</dbReference>
<dbReference type="CDD" id="cd00085">
    <property type="entry name" value="HNHc"/>
    <property type="match status" value="1"/>
</dbReference>
<feature type="domain" description="HNH nuclease" evidence="1">
    <location>
        <begin position="209"/>
        <end position="270"/>
    </location>
</feature>
<evidence type="ECO:0000313" key="2">
    <source>
        <dbReference type="EMBL" id="RJO78861.1"/>
    </source>
</evidence>
<dbReference type="EMBL" id="QZFU01000012">
    <property type="protein sequence ID" value="RJO78861.1"/>
    <property type="molecule type" value="Genomic_DNA"/>
</dbReference>
<dbReference type="Gene3D" id="1.10.30.50">
    <property type="match status" value="1"/>
</dbReference>
<dbReference type="GO" id="GO:0008270">
    <property type="term" value="F:zinc ion binding"/>
    <property type="evidence" value="ECO:0007669"/>
    <property type="project" value="InterPro"/>
</dbReference>
<evidence type="ECO:0000313" key="3">
    <source>
        <dbReference type="Proteomes" id="UP000266677"/>
    </source>
</evidence>
<sequence>MKVIDSLGRPLNAEYSVETDDGRLALILESSSGRGKGRTRRNGDYGSALELLLDRLKQQAAVLVSALVDSRNTRSLPVADRRLIDKPVELAGVTDIPKLCKDLRNAQRPIGRKSEATTHGNSVKRIRLILNVPGYGPLDHDLLAADLATADEISAEEAVQIFNTMVDNGPTVDSNAAYLRCLELVEHRAAGNSGGRHAVTASKPIRLQAARRAVVIRSGGRCENPDCGKVAPDVTDMGLPVLEVDHVEDIAKGGRDHPEQMIALCPNCHAVKTRGRTRHAMYPKLLAAAAQRHKDQAVIAGDVDETSS</sequence>
<dbReference type="AlphaFoldDB" id="A0A3A4KUT9"/>
<keyword evidence="3" id="KW-1185">Reference proteome</keyword>
<comment type="caution">
    <text evidence="2">The sequence shown here is derived from an EMBL/GenBank/DDBJ whole genome shotgun (WGS) entry which is preliminary data.</text>
</comment>
<dbReference type="Proteomes" id="UP000266677">
    <property type="component" value="Unassembled WGS sequence"/>
</dbReference>
<organism evidence="2 3">
    <name type="scientific">Nocardia panacis</name>
    <dbReference type="NCBI Taxonomy" id="2340916"/>
    <lineage>
        <taxon>Bacteria</taxon>
        <taxon>Bacillati</taxon>
        <taxon>Actinomycetota</taxon>
        <taxon>Actinomycetes</taxon>
        <taxon>Mycobacteriales</taxon>
        <taxon>Nocardiaceae</taxon>
        <taxon>Nocardia</taxon>
    </lineage>
</organism>
<dbReference type="RefSeq" id="WP_120038394.1">
    <property type="nucleotide sequence ID" value="NZ_QZFU01000012.1"/>
</dbReference>